<feature type="transmembrane region" description="Helical" evidence="2">
    <location>
        <begin position="203"/>
        <end position="229"/>
    </location>
</feature>
<organism evidence="4 5">
    <name type="scientific">Microcella humidisoli</name>
    <dbReference type="NCBI Taxonomy" id="2963406"/>
    <lineage>
        <taxon>Bacteria</taxon>
        <taxon>Bacillati</taxon>
        <taxon>Actinomycetota</taxon>
        <taxon>Actinomycetes</taxon>
        <taxon>Micrococcales</taxon>
        <taxon>Microbacteriaceae</taxon>
        <taxon>Microcella</taxon>
    </lineage>
</organism>
<dbReference type="Gene3D" id="3.10.620.30">
    <property type="match status" value="1"/>
</dbReference>
<keyword evidence="2" id="KW-1133">Transmembrane helix</keyword>
<sequence length="750" mass="78660">MTTATAFTLVAWTVVAVVLWPIYRDPAFVVLAVVSIGLGCALALAGAIARWPAWGTALAVLAAFTVFGVPLAVPSRTVYGVLPEPAGLLDLFAGVALGWRQLITIDLPVGSYQALLVPAFVLLLIGPVLTLTIAVRAVRGELAAIVPLAAFPIAVALGPQQPLLPISTAIALATTLLLWMAVWRRHRRAAAVGAAAAGDSRWLGARALASGVALLLVAGGVGAATVAAVPPTSDRTVLRTNAERPFDPLDEPSPLAAYRASFDPAIADDAALTVTGAPAGARIRLAVLDSYDGTVFAVGSDLVDSESGRFVRIPTRRDLTGVDGDRVTATLTVQRGTGVWLPSIGDFGAISIAGEDAADLRDRFVYNAVTGTAAFVGGVPVGLEYTIDAVLPPRPVESLADAAPGSAAVPAITAIPEALSTWLGDVVAGVEGSGPRLQRALDTLREQGYLSNGVADDEPPSRSGHSVERIEQLVLDRPMIGDAEQYAVAAALIARELGFPSRVVLGFGPIDESGTTTFVERDRTAWVEVSTAGSGWVAVDVVPERREIPPTEPDEPVPVARPQNAVPPPVDDPPPLEELAPPEIEQLDDPAIDPFWQAVLAVLSVVGPVLLIAGLIASPLMGIAAAKLRRRRRRRTASDPAARILGGWRDVTDEAIDFGVALPQSATRSEVAAVIGRPQAMVLARVADRAVYAPEAPESAEAERVWATADAVRASLAEGRTRRERWRAAISPRSLRRYPERRRTTGGRAS</sequence>
<dbReference type="InterPro" id="IPR038765">
    <property type="entry name" value="Papain-like_cys_pep_sf"/>
</dbReference>
<dbReference type="InterPro" id="IPR021878">
    <property type="entry name" value="TgpA_N"/>
</dbReference>
<evidence type="ECO:0000256" key="1">
    <source>
        <dbReference type="SAM" id="MobiDB-lite"/>
    </source>
</evidence>
<feature type="domain" description="Transglutaminase-like" evidence="3">
    <location>
        <begin position="474"/>
        <end position="543"/>
    </location>
</feature>
<evidence type="ECO:0000256" key="2">
    <source>
        <dbReference type="SAM" id="Phobius"/>
    </source>
</evidence>
<evidence type="ECO:0000313" key="5">
    <source>
        <dbReference type="Proteomes" id="UP001060039"/>
    </source>
</evidence>
<gene>
    <name evidence="4" type="ORF">NNL39_00480</name>
</gene>
<dbReference type="Pfam" id="PF11992">
    <property type="entry name" value="TgpA_N"/>
    <property type="match status" value="1"/>
</dbReference>
<dbReference type="Pfam" id="PF01841">
    <property type="entry name" value="Transglut_core"/>
    <property type="match status" value="1"/>
</dbReference>
<dbReference type="InterPro" id="IPR052901">
    <property type="entry name" value="Bact_TGase-like"/>
</dbReference>
<dbReference type="SUPFAM" id="SSF54001">
    <property type="entry name" value="Cysteine proteinases"/>
    <property type="match status" value="1"/>
</dbReference>
<dbReference type="RefSeq" id="WP_255159766.1">
    <property type="nucleotide sequence ID" value="NZ_CP101497.1"/>
</dbReference>
<accession>A0ABY5FWG3</accession>
<dbReference type="EMBL" id="CP101497">
    <property type="protein sequence ID" value="UTT62633.1"/>
    <property type="molecule type" value="Genomic_DNA"/>
</dbReference>
<dbReference type="InterPro" id="IPR002931">
    <property type="entry name" value="Transglutaminase-like"/>
</dbReference>
<feature type="transmembrane region" description="Helical" evidence="2">
    <location>
        <begin position="164"/>
        <end position="182"/>
    </location>
</feature>
<dbReference type="Proteomes" id="UP001060039">
    <property type="component" value="Chromosome"/>
</dbReference>
<dbReference type="SMART" id="SM00460">
    <property type="entry name" value="TGc"/>
    <property type="match status" value="1"/>
</dbReference>
<feature type="transmembrane region" description="Helical" evidence="2">
    <location>
        <begin position="54"/>
        <end position="73"/>
    </location>
</feature>
<proteinExistence type="predicted"/>
<reference evidence="4" key="1">
    <citation type="submission" date="2022-07" db="EMBL/GenBank/DDBJ databases">
        <title>Taxonomic analysis of Microcella humidisoli nov. sp., isolated from riverside soil.</title>
        <authorList>
            <person name="Molina K.M."/>
            <person name="Kim S.B."/>
        </authorList>
    </citation>
    <scope>NUCLEOTIDE SEQUENCE</scope>
    <source>
        <strain evidence="4">MMS21-STM10</strain>
    </source>
</reference>
<keyword evidence="2" id="KW-0472">Membrane</keyword>
<dbReference type="PANTHER" id="PTHR42736:SF1">
    <property type="entry name" value="PROTEIN-GLUTAMINE GAMMA-GLUTAMYLTRANSFERASE"/>
    <property type="match status" value="1"/>
</dbReference>
<protein>
    <submittedName>
        <fullName evidence="4">DUF3488 and transglutaminase-like domain-containing protein</fullName>
    </submittedName>
</protein>
<keyword evidence="2" id="KW-0812">Transmembrane</keyword>
<name>A0ABY5FWG3_9MICO</name>
<feature type="transmembrane region" description="Helical" evidence="2">
    <location>
        <begin position="142"/>
        <end position="158"/>
    </location>
</feature>
<feature type="transmembrane region" description="Helical" evidence="2">
    <location>
        <begin position="6"/>
        <end position="23"/>
    </location>
</feature>
<evidence type="ECO:0000313" key="4">
    <source>
        <dbReference type="EMBL" id="UTT62633.1"/>
    </source>
</evidence>
<evidence type="ECO:0000259" key="3">
    <source>
        <dbReference type="SMART" id="SM00460"/>
    </source>
</evidence>
<feature type="transmembrane region" description="Helical" evidence="2">
    <location>
        <begin position="28"/>
        <end position="48"/>
    </location>
</feature>
<keyword evidence="5" id="KW-1185">Reference proteome</keyword>
<feature type="transmembrane region" description="Helical" evidence="2">
    <location>
        <begin position="595"/>
        <end position="625"/>
    </location>
</feature>
<feature type="region of interest" description="Disordered" evidence="1">
    <location>
        <begin position="547"/>
        <end position="571"/>
    </location>
</feature>
<dbReference type="PANTHER" id="PTHR42736">
    <property type="entry name" value="PROTEIN-GLUTAMINE GAMMA-GLUTAMYLTRANSFERASE"/>
    <property type="match status" value="1"/>
</dbReference>
<feature type="transmembrane region" description="Helical" evidence="2">
    <location>
        <begin position="115"/>
        <end position="135"/>
    </location>
</feature>